<dbReference type="CDD" id="cd00190">
    <property type="entry name" value="Tryp_SPc"/>
    <property type="match status" value="1"/>
</dbReference>
<dbReference type="PANTHER" id="PTHR24252">
    <property type="entry name" value="ACROSIN-RELATED"/>
    <property type="match status" value="1"/>
</dbReference>
<feature type="compositionally biased region" description="Basic and acidic residues" evidence="12">
    <location>
        <begin position="158"/>
        <end position="170"/>
    </location>
</feature>
<evidence type="ECO:0000313" key="15">
    <source>
        <dbReference type="Proteomes" id="UP001154078"/>
    </source>
</evidence>
<evidence type="ECO:0000256" key="6">
    <source>
        <dbReference type="ARBA" id="ARBA00022825"/>
    </source>
</evidence>
<feature type="region of interest" description="Disordered" evidence="12">
    <location>
        <begin position="149"/>
        <end position="176"/>
    </location>
</feature>
<dbReference type="OrthoDB" id="9981647at2759"/>
<proteinExistence type="inferred from homology"/>
<dbReference type="InterPro" id="IPR001254">
    <property type="entry name" value="Trypsin_dom"/>
</dbReference>
<evidence type="ECO:0000256" key="4">
    <source>
        <dbReference type="ARBA" id="ARBA00022729"/>
    </source>
</evidence>
<dbReference type="InterPro" id="IPR022700">
    <property type="entry name" value="CLIP"/>
</dbReference>
<name>A0A9P0BAC5_BRAAE</name>
<evidence type="ECO:0000256" key="3">
    <source>
        <dbReference type="ARBA" id="ARBA00022670"/>
    </source>
</evidence>
<dbReference type="InterPro" id="IPR033116">
    <property type="entry name" value="TRYPSIN_SER"/>
</dbReference>
<dbReference type="Gene3D" id="3.30.1640.30">
    <property type="match status" value="2"/>
</dbReference>
<dbReference type="FunFam" id="2.40.10.10:FF:000146">
    <property type="entry name" value="Serine protease 53"/>
    <property type="match status" value="1"/>
</dbReference>
<dbReference type="EMBL" id="OV121137">
    <property type="protein sequence ID" value="CAH0558766.1"/>
    <property type="molecule type" value="Genomic_DNA"/>
</dbReference>
<dbReference type="PANTHER" id="PTHR24252:SF7">
    <property type="entry name" value="HYALIN"/>
    <property type="match status" value="1"/>
</dbReference>
<protein>
    <recommendedName>
        <fullName evidence="11">CLIP domain-containing serine protease</fullName>
        <ecNumber evidence="10">3.4.21.-</ecNumber>
    </recommendedName>
</protein>
<keyword evidence="5 10" id="KW-0378">Hydrolase</keyword>
<dbReference type="Pfam" id="PF00089">
    <property type="entry name" value="Trypsin"/>
    <property type="match status" value="1"/>
</dbReference>
<dbReference type="InterPro" id="IPR001314">
    <property type="entry name" value="Peptidase_S1A"/>
</dbReference>
<feature type="domain" description="Peptidase S1" evidence="13">
    <location>
        <begin position="191"/>
        <end position="435"/>
    </location>
</feature>
<feature type="chain" id="PRO_5040532770" description="CLIP domain-containing serine protease" evidence="11">
    <location>
        <begin position="25"/>
        <end position="435"/>
    </location>
</feature>
<dbReference type="AlphaFoldDB" id="A0A9P0BAC5"/>
<evidence type="ECO:0000256" key="2">
    <source>
        <dbReference type="ARBA" id="ARBA00022525"/>
    </source>
</evidence>
<evidence type="ECO:0000256" key="1">
    <source>
        <dbReference type="ARBA" id="ARBA00004613"/>
    </source>
</evidence>
<comment type="similarity">
    <text evidence="9 11">Belongs to the peptidase S1 family. CLIP subfamily.</text>
</comment>
<dbReference type="SMART" id="SM00680">
    <property type="entry name" value="CLIP"/>
    <property type="match status" value="2"/>
</dbReference>
<dbReference type="PROSITE" id="PS50240">
    <property type="entry name" value="TRYPSIN_DOM"/>
    <property type="match status" value="1"/>
</dbReference>
<evidence type="ECO:0000256" key="10">
    <source>
        <dbReference type="RuleBase" id="RU363034"/>
    </source>
</evidence>
<keyword evidence="2 11" id="KW-0964">Secreted</keyword>
<organism evidence="14 15">
    <name type="scientific">Brassicogethes aeneus</name>
    <name type="common">Rape pollen beetle</name>
    <name type="synonym">Meligethes aeneus</name>
    <dbReference type="NCBI Taxonomy" id="1431903"/>
    <lineage>
        <taxon>Eukaryota</taxon>
        <taxon>Metazoa</taxon>
        <taxon>Ecdysozoa</taxon>
        <taxon>Arthropoda</taxon>
        <taxon>Hexapoda</taxon>
        <taxon>Insecta</taxon>
        <taxon>Pterygota</taxon>
        <taxon>Neoptera</taxon>
        <taxon>Endopterygota</taxon>
        <taxon>Coleoptera</taxon>
        <taxon>Polyphaga</taxon>
        <taxon>Cucujiformia</taxon>
        <taxon>Nitidulidae</taxon>
        <taxon>Meligethinae</taxon>
        <taxon>Brassicogethes</taxon>
    </lineage>
</organism>
<dbReference type="PRINTS" id="PR00722">
    <property type="entry name" value="CHYMOTRYPSIN"/>
</dbReference>
<feature type="signal peptide" evidence="11">
    <location>
        <begin position="1"/>
        <end position="24"/>
    </location>
</feature>
<evidence type="ECO:0000256" key="5">
    <source>
        <dbReference type="ARBA" id="ARBA00022801"/>
    </source>
</evidence>
<dbReference type="Proteomes" id="UP001154078">
    <property type="component" value="Chromosome 6"/>
</dbReference>
<keyword evidence="8" id="KW-1015">Disulfide bond</keyword>
<comment type="subcellular location">
    <subcellularLocation>
        <location evidence="1 11">Secreted</location>
    </subcellularLocation>
</comment>
<evidence type="ECO:0000256" key="7">
    <source>
        <dbReference type="ARBA" id="ARBA00023145"/>
    </source>
</evidence>
<keyword evidence="7" id="KW-0865">Zymogen</keyword>
<dbReference type="PROSITE" id="PS00134">
    <property type="entry name" value="TRYPSIN_HIS"/>
    <property type="match status" value="1"/>
</dbReference>
<evidence type="ECO:0000259" key="13">
    <source>
        <dbReference type="PROSITE" id="PS50240"/>
    </source>
</evidence>
<dbReference type="InterPro" id="IPR043504">
    <property type="entry name" value="Peptidase_S1_PA_chymotrypsin"/>
</dbReference>
<dbReference type="EC" id="3.4.21.-" evidence="10"/>
<evidence type="ECO:0000256" key="9">
    <source>
        <dbReference type="ARBA" id="ARBA00024195"/>
    </source>
</evidence>
<keyword evidence="6 10" id="KW-0720">Serine protease</keyword>
<comment type="domain">
    <text evidence="11">The clip domain consists of 35-55 residues which are 'knitted' together usually by 3 conserved disulfide bonds forming a clip-like compact structure.</text>
</comment>
<dbReference type="InterPro" id="IPR009003">
    <property type="entry name" value="Peptidase_S1_PA"/>
</dbReference>
<dbReference type="SUPFAM" id="SSF50494">
    <property type="entry name" value="Trypsin-like serine proteases"/>
    <property type="match status" value="1"/>
</dbReference>
<accession>A0A9P0BAC5</accession>
<dbReference type="GO" id="GO:0004252">
    <property type="term" value="F:serine-type endopeptidase activity"/>
    <property type="evidence" value="ECO:0007669"/>
    <property type="project" value="UniProtKB-UniRule"/>
</dbReference>
<dbReference type="PROSITE" id="PS00135">
    <property type="entry name" value="TRYPSIN_SER"/>
    <property type="match status" value="1"/>
</dbReference>
<evidence type="ECO:0000256" key="8">
    <source>
        <dbReference type="ARBA" id="ARBA00023157"/>
    </source>
</evidence>
<keyword evidence="4 11" id="KW-0732">Signal</keyword>
<sequence length="435" mass="49311">MTGVKVWWCLFAFCFVIIFDQSTTTHIECIPLKDCPMAMNLINTQKYAPKTIKFLKNSHCGIINHEPLIFCPSFIGCKTRHAQNGTCAHVHNCTPLLKIVNSLNLNDYERMEFYEKHRCFSPYDEDFRVCCPMKDPFHSDDNSIWDRASHSPFKPHRPTRDDSTDRSVDDSKEDFDANEECGISVNGNERITGGKSTELGEYPWMAVLLYEGQNGLINGCGGSLITDRYVLTAAHCLHKDILRRYNLKELKYVVLGEYDLRNRTDCIYGECSEPPLYFSIKNKIVHSKFSNITYTNDIALIELDKKVKYSDYVKPICLPNKNIDLQGNESFVIAGWGQTSTRFSSPTKQKARVKLSKSEDCKNISKRQICAGSGDGKDTCNGDSGGPLMLGKIQGSNIVNFLIGITSYGFNNCGTRPSFFSFVPEYLDWIKQNIN</sequence>
<dbReference type="InterPro" id="IPR038565">
    <property type="entry name" value="CLIP_sf"/>
</dbReference>
<gene>
    <name evidence="14" type="ORF">MELIAE_LOCUS9026</name>
</gene>
<dbReference type="SMART" id="SM00020">
    <property type="entry name" value="Tryp_SPc"/>
    <property type="match status" value="1"/>
</dbReference>
<evidence type="ECO:0000256" key="12">
    <source>
        <dbReference type="SAM" id="MobiDB-lite"/>
    </source>
</evidence>
<dbReference type="Gene3D" id="2.40.10.10">
    <property type="entry name" value="Trypsin-like serine proteases"/>
    <property type="match status" value="2"/>
</dbReference>
<keyword evidence="3 10" id="KW-0645">Protease</keyword>
<dbReference type="GO" id="GO:0005576">
    <property type="term" value="C:extracellular region"/>
    <property type="evidence" value="ECO:0007669"/>
    <property type="project" value="UniProtKB-SubCell"/>
</dbReference>
<evidence type="ECO:0000313" key="14">
    <source>
        <dbReference type="EMBL" id="CAH0558766.1"/>
    </source>
</evidence>
<dbReference type="GO" id="GO:0006508">
    <property type="term" value="P:proteolysis"/>
    <property type="evidence" value="ECO:0007669"/>
    <property type="project" value="UniProtKB-KW"/>
</dbReference>
<evidence type="ECO:0000256" key="11">
    <source>
        <dbReference type="RuleBase" id="RU366078"/>
    </source>
</evidence>
<dbReference type="InterPro" id="IPR018114">
    <property type="entry name" value="TRYPSIN_HIS"/>
</dbReference>
<dbReference type="Pfam" id="PF12032">
    <property type="entry name" value="CLIP"/>
    <property type="match status" value="2"/>
</dbReference>
<reference evidence="14" key="1">
    <citation type="submission" date="2021-12" db="EMBL/GenBank/DDBJ databases">
        <authorList>
            <person name="King R."/>
        </authorList>
    </citation>
    <scope>NUCLEOTIDE SEQUENCE</scope>
</reference>
<keyword evidence="15" id="KW-1185">Reference proteome</keyword>